<feature type="compositionally biased region" description="Polar residues" evidence="5">
    <location>
        <begin position="361"/>
        <end position="379"/>
    </location>
</feature>
<keyword evidence="4 6" id="KW-0472">Membrane</keyword>
<proteinExistence type="predicted"/>
<feature type="transmembrane region" description="Helical" evidence="6">
    <location>
        <begin position="309"/>
        <end position="331"/>
    </location>
</feature>
<reference evidence="10" key="1">
    <citation type="submission" date="2016-06" db="UniProtKB">
        <authorList>
            <consortium name="WormBaseParasite"/>
        </authorList>
    </citation>
    <scope>IDENTIFICATION</scope>
</reference>
<feature type="transmembrane region" description="Helical" evidence="6">
    <location>
        <begin position="276"/>
        <end position="297"/>
    </location>
</feature>
<feature type="region of interest" description="Disordered" evidence="5">
    <location>
        <begin position="229"/>
        <end position="257"/>
    </location>
</feature>
<dbReference type="GO" id="GO:0016020">
    <property type="term" value="C:membrane"/>
    <property type="evidence" value="ECO:0007669"/>
    <property type="project" value="UniProtKB-SubCell"/>
</dbReference>
<feature type="region of interest" description="Disordered" evidence="5">
    <location>
        <begin position="359"/>
        <end position="387"/>
    </location>
</feature>
<keyword evidence="9" id="KW-1185">Reference proteome</keyword>
<dbReference type="GO" id="GO:0004930">
    <property type="term" value="F:G protein-coupled receptor activity"/>
    <property type="evidence" value="ECO:0007669"/>
    <property type="project" value="InterPro"/>
</dbReference>
<evidence type="ECO:0000313" key="8">
    <source>
        <dbReference type="EMBL" id="VDL90840.1"/>
    </source>
</evidence>
<keyword evidence="2 6" id="KW-0812">Transmembrane</keyword>
<evidence type="ECO:0000256" key="6">
    <source>
        <dbReference type="SAM" id="Phobius"/>
    </source>
</evidence>
<feature type="domain" description="G-protein coupled receptors family 1 profile" evidence="7">
    <location>
        <begin position="113"/>
        <end position="328"/>
    </location>
</feature>
<evidence type="ECO:0000259" key="7">
    <source>
        <dbReference type="PROSITE" id="PS50262"/>
    </source>
</evidence>
<evidence type="ECO:0000256" key="3">
    <source>
        <dbReference type="ARBA" id="ARBA00022989"/>
    </source>
</evidence>
<dbReference type="PANTHER" id="PTHR46641:SF2">
    <property type="entry name" value="FMRFAMIDE RECEPTOR"/>
    <property type="match status" value="1"/>
</dbReference>
<dbReference type="InterPro" id="IPR017452">
    <property type="entry name" value="GPCR_Rhodpsn_7TM"/>
</dbReference>
<dbReference type="Pfam" id="PF00001">
    <property type="entry name" value="7tm_1"/>
    <property type="match status" value="1"/>
</dbReference>
<evidence type="ECO:0000256" key="5">
    <source>
        <dbReference type="SAM" id="MobiDB-lite"/>
    </source>
</evidence>
<feature type="transmembrane region" description="Helical" evidence="6">
    <location>
        <begin position="59"/>
        <end position="79"/>
    </location>
</feature>
<dbReference type="AlphaFoldDB" id="A0A183SJQ7"/>
<evidence type="ECO:0000256" key="2">
    <source>
        <dbReference type="ARBA" id="ARBA00022692"/>
    </source>
</evidence>
<dbReference type="Gene3D" id="1.20.1070.10">
    <property type="entry name" value="Rhodopsin 7-helix transmembrane proteins"/>
    <property type="match status" value="1"/>
</dbReference>
<dbReference type="EMBL" id="UYSU01032873">
    <property type="protein sequence ID" value="VDL90840.1"/>
    <property type="molecule type" value="Genomic_DNA"/>
</dbReference>
<sequence>MLNLHYLNNCQELPPVELEDARITVSLLVCSSFAIMLELIALIVLARNGAKRFGSMRKSLIALTSIEMWLNTSIFVHKVWEDYGSPHPETLLAYILAAISFSLLNSAICSRNWCVTLIALSRCEAITRPLAHRSSKQILSPNRQIILLVCVVTLAMVFSAIRLTFLSIVVCTNLEHKVIRLPPTNSTNAQIFEKVFFAYQSAIPISIVALATVFMIWTLLRPRIESAKKSPSAKAQPQLQRQSTVSGTNNHGKILPRGYEKKNAPRLTNQVRATRTIFFIAAVFTILEAPVFFIIVFENHIGIEVKKVIVQLLKFLIILDSYTNIVIYLLTSEHFRTELIRMLTCGRYKTDKVHSRVRNTKLATPSKTPMPSQGSQLTRRMTDQDIL</sequence>
<dbReference type="OrthoDB" id="6242715at2759"/>
<feature type="transmembrane region" description="Helical" evidence="6">
    <location>
        <begin position="197"/>
        <end position="220"/>
    </location>
</feature>
<feature type="transmembrane region" description="Helical" evidence="6">
    <location>
        <begin position="145"/>
        <end position="170"/>
    </location>
</feature>
<evidence type="ECO:0000256" key="1">
    <source>
        <dbReference type="ARBA" id="ARBA00004370"/>
    </source>
</evidence>
<dbReference type="PROSITE" id="PS50262">
    <property type="entry name" value="G_PROTEIN_RECEP_F1_2"/>
    <property type="match status" value="1"/>
</dbReference>
<name>A0A183SJQ7_SCHSO</name>
<dbReference type="PANTHER" id="PTHR46641">
    <property type="entry name" value="FMRFAMIDE RECEPTOR-RELATED"/>
    <property type="match status" value="1"/>
</dbReference>
<feature type="transmembrane region" description="Helical" evidence="6">
    <location>
        <begin position="23"/>
        <end position="47"/>
    </location>
</feature>
<feature type="compositionally biased region" description="Polar residues" evidence="5">
    <location>
        <begin position="233"/>
        <end position="251"/>
    </location>
</feature>
<feature type="transmembrane region" description="Helical" evidence="6">
    <location>
        <begin position="91"/>
        <end position="108"/>
    </location>
</feature>
<comment type="subcellular location">
    <subcellularLocation>
        <location evidence="1">Membrane</location>
    </subcellularLocation>
</comment>
<dbReference type="SUPFAM" id="SSF81321">
    <property type="entry name" value="Family A G protein-coupled receptor-like"/>
    <property type="match status" value="1"/>
</dbReference>
<dbReference type="InterPro" id="IPR000276">
    <property type="entry name" value="GPCR_Rhodpsn"/>
</dbReference>
<keyword evidence="3 6" id="KW-1133">Transmembrane helix</keyword>
<evidence type="ECO:0000313" key="9">
    <source>
        <dbReference type="Proteomes" id="UP000275846"/>
    </source>
</evidence>
<organism evidence="10">
    <name type="scientific">Schistocephalus solidus</name>
    <name type="common">Tapeworm</name>
    <dbReference type="NCBI Taxonomy" id="70667"/>
    <lineage>
        <taxon>Eukaryota</taxon>
        <taxon>Metazoa</taxon>
        <taxon>Spiralia</taxon>
        <taxon>Lophotrochozoa</taxon>
        <taxon>Platyhelminthes</taxon>
        <taxon>Cestoda</taxon>
        <taxon>Eucestoda</taxon>
        <taxon>Diphyllobothriidea</taxon>
        <taxon>Diphyllobothriidae</taxon>
        <taxon>Schistocephalus</taxon>
    </lineage>
</organism>
<reference evidence="8 9" key="2">
    <citation type="submission" date="2018-11" db="EMBL/GenBank/DDBJ databases">
        <authorList>
            <consortium name="Pathogen Informatics"/>
        </authorList>
    </citation>
    <scope>NUCLEOTIDE SEQUENCE [LARGE SCALE GENOMIC DNA]</scope>
    <source>
        <strain evidence="8 9">NST_G2</strain>
    </source>
</reference>
<accession>A0A183SJQ7</accession>
<evidence type="ECO:0000313" key="10">
    <source>
        <dbReference type="WBParaSite" id="SSLN_0000460301-mRNA-1"/>
    </source>
</evidence>
<dbReference type="Proteomes" id="UP000275846">
    <property type="component" value="Unassembled WGS sequence"/>
</dbReference>
<evidence type="ECO:0000256" key="4">
    <source>
        <dbReference type="ARBA" id="ARBA00023136"/>
    </source>
</evidence>
<dbReference type="WBParaSite" id="SSLN_0000460301-mRNA-1">
    <property type="protein sequence ID" value="SSLN_0000460301-mRNA-1"/>
    <property type="gene ID" value="SSLN_0000460301"/>
</dbReference>
<dbReference type="InterPro" id="IPR052954">
    <property type="entry name" value="GPCR-Ligand_Int"/>
</dbReference>
<protein>
    <submittedName>
        <fullName evidence="10">G_PROTEIN_RECEP_F1_2 domain-containing protein</fullName>
    </submittedName>
</protein>
<gene>
    <name evidence="8" type="ORF">SSLN_LOCUS4455</name>
</gene>